<proteinExistence type="predicted"/>
<gene>
    <name evidence="1" type="ORF">PS685_05353</name>
</gene>
<dbReference type="EMBL" id="CABVHO010000441">
    <property type="protein sequence ID" value="VVN77095.1"/>
    <property type="molecule type" value="Genomic_DNA"/>
</dbReference>
<name>A0A5E7AFD6_PSEFL</name>
<organism evidence="1 2">
    <name type="scientific">Pseudomonas fluorescens</name>
    <dbReference type="NCBI Taxonomy" id="294"/>
    <lineage>
        <taxon>Bacteria</taxon>
        <taxon>Pseudomonadati</taxon>
        <taxon>Pseudomonadota</taxon>
        <taxon>Gammaproteobacteria</taxon>
        <taxon>Pseudomonadales</taxon>
        <taxon>Pseudomonadaceae</taxon>
        <taxon>Pseudomonas</taxon>
    </lineage>
</organism>
<reference evidence="1 2" key="1">
    <citation type="submission" date="2019-09" db="EMBL/GenBank/DDBJ databases">
        <authorList>
            <person name="Chandra G."/>
            <person name="Truman W A."/>
        </authorList>
    </citation>
    <scope>NUCLEOTIDE SEQUENCE [LARGE SCALE GENOMIC DNA]</scope>
    <source>
        <strain evidence="1">PS685</strain>
    </source>
</reference>
<dbReference type="AlphaFoldDB" id="A0A5E7AFD6"/>
<evidence type="ECO:0000313" key="1">
    <source>
        <dbReference type="EMBL" id="VVN77095.1"/>
    </source>
</evidence>
<dbReference type="Proteomes" id="UP000326437">
    <property type="component" value="Unassembled WGS sequence"/>
</dbReference>
<sequence>MREHGAWVKIGFDRMALDLKRRAEELHASRS</sequence>
<protein>
    <submittedName>
        <fullName evidence="1">Uncharacterized protein</fullName>
    </submittedName>
</protein>
<accession>A0A5E7AFD6</accession>
<evidence type="ECO:0000313" key="2">
    <source>
        <dbReference type="Proteomes" id="UP000326437"/>
    </source>
</evidence>